<organism evidence="9 10">
    <name type="scientific">Cephus cinctus</name>
    <name type="common">Wheat stem sawfly</name>
    <dbReference type="NCBI Taxonomy" id="211228"/>
    <lineage>
        <taxon>Eukaryota</taxon>
        <taxon>Metazoa</taxon>
        <taxon>Ecdysozoa</taxon>
        <taxon>Arthropoda</taxon>
        <taxon>Hexapoda</taxon>
        <taxon>Insecta</taxon>
        <taxon>Pterygota</taxon>
        <taxon>Neoptera</taxon>
        <taxon>Endopterygota</taxon>
        <taxon>Hymenoptera</taxon>
        <taxon>Cephoidea</taxon>
        <taxon>Cephidae</taxon>
        <taxon>Cephus</taxon>
    </lineage>
</organism>
<sequence>MEQNGISMISASSVTENSSGSKIKSANIVLSKGNEVQMQIHKVEMSWFRKLMQEDGSVWDTFLMGLAEFIGTAMLLFIGCLGCSSGLGTVRTSFQSAFAFGLTVMTVLQCIGHISAAHINPAVTVGSVILGKKSIPTALVYLVAQITGGILGFGLLRVVTPQQHLHAGNPEDTASFCMTLLNDDITVFQGFLMEILATGVLMFLTCALWDSRNEKNIDSVSVRVGLTVTCLSLTVGPYTGCSMNPARSLAPAIWNNQWSHHWIFWFGPIAGAILATLLYKTLFWPKDIDKDKFADDHVVLNGVHSLNPEVN</sequence>
<proteinExistence type="inferred from homology"/>
<feature type="transmembrane region" description="Helical" evidence="8">
    <location>
        <begin position="220"/>
        <end position="240"/>
    </location>
</feature>
<name>A0AAJ7FN57_CEPCN</name>
<dbReference type="PROSITE" id="PS00221">
    <property type="entry name" value="MIP"/>
    <property type="match status" value="1"/>
</dbReference>
<evidence type="ECO:0000313" key="9">
    <source>
        <dbReference type="Proteomes" id="UP000694920"/>
    </source>
</evidence>
<evidence type="ECO:0000256" key="6">
    <source>
        <dbReference type="ARBA" id="ARBA00023136"/>
    </source>
</evidence>
<dbReference type="InterPro" id="IPR023271">
    <property type="entry name" value="Aquaporin-like"/>
</dbReference>
<dbReference type="NCBIfam" id="TIGR00861">
    <property type="entry name" value="MIP"/>
    <property type="match status" value="1"/>
</dbReference>
<dbReference type="GO" id="GO:0005886">
    <property type="term" value="C:plasma membrane"/>
    <property type="evidence" value="ECO:0007669"/>
    <property type="project" value="TreeGrafter"/>
</dbReference>
<reference evidence="10" key="1">
    <citation type="submission" date="2025-08" db="UniProtKB">
        <authorList>
            <consortium name="RefSeq"/>
        </authorList>
    </citation>
    <scope>IDENTIFICATION</scope>
</reference>
<dbReference type="RefSeq" id="XP_015600097.1">
    <property type="nucleotide sequence ID" value="XM_015744611.2"/>
</dbReference>
<keyword evidence="6 8" id="KW-0472">Membrane</keyword>
<dbReference type="SUPFAM" id="SSF81338">
    <property type="entry name" value="Aquaporin-like"/>
    <property type="match status" value="1"/>
</dbReference>
<keyword evidence="9" id="KW-1185">Reference proteome</keyword>
<keyword evidence="4 7" id="KW-0812">Transmembrane</keyword>
<comment type="subcellular location">
    <subcellularLocation>
        <location evidence="1">Membrane</location>
        <topology evidence="1">Multi-pass membrane protein</topology>
    </subcellularLocation>
</comment>
<keyword evidence="3 7" id="KW-0813">Transport</keyword>
<dbReference type="CDD" id="cd00333">
    <property type="entry name" value="MIP"/>
    <property type="match status" value="1"/>
</dbReference>
<dbReference type="Pfam" id="PF00230">
    <property type="entry name" value="MIP"/>
    <property type="match status" value="1"/>
</dbReference>
<evidence type="ECO:0000256" key="4">
    <source>
        <dbReference type="ARBA" id="ARBA00022692"/>
    </source>
</evidence>
<dbReference type="AlphaFoldDB" id="A0AAJ7FN57"/>
<evidence type="ECO:0000313" key="10">
    <source>
        <dbReference type="RefSeq" id="XP_015600097.1"/>
    </source>
</evidence>
<dbReference type="InterPro" id="IPR000425">
    <property type="entry name" value="MIP"/>
</dbReference>
<evidence type="ECO:0000256" key="1">
    <source>
        <dbReference type="ARBA" id="ARBA00004141"/>
    </source>
</evidence>
<dbReference type="InterPro" id="IPR022357">
    <property type="entry name" value="MIP_CS"/>
</dbReference>
<evidence type="ECO:0000256" key="5">
    <source>
        <dbReference type="ARBA" id="ARBA00022989"/>
    </source>
</evidence>
<evidence type="ECO:0000256" key="7">
    <source>
        <dbReference type="RuleBase" id="RU000477"/>
    </source>
</evidence>
<feature type="transmembrane region" description="Helical" evidence="8">
    <location>
        <begin position="260"/>
        <end position="279"/>
    </location>
</feature>
<dbReference type="Gene3D" id="1.20.1080.10">
    <property type="entry name" value="Glycerol uptake facilitator protein"/>
    <property type="match status" value="1"/>
</dbReference>
<dbReference type="Proteomes" id="UP000694920">
    <property type="component" value="Unplaced"/>
</dbReference>
<dbReference type="PANTHER" id="PTHR19139">
    <property type="entry name" value="AQUAPORIN TRANSPORTER"/>
    <property type="match status" value="1"/>
</dbReference>
<feature type="transmembrane region" description="Helical" evidence="8">
    <location>
        <begin position="188"/>
        <end position="208"/>
    </location>
</feature>
<protein>
    <submittedName>
        <fullName evidence="10">Aquaporin AQPcic isoform X2</fullName>
    </submittedName>
</protein>
<accession>A0AAJ7FN57</accession>
<dbReference type="PANTHER" id="PTHR19139:SF270">
    <property type="entry name" value="ENTOMOGLYCEROPORIN 1-RELATED"/>
    <property type="match status" value="1"/>
</dbReference>
<dbReference type="GeneID" id="107270014"/>
<feature type="transmembrane region" description="Helical" evidence="8">
    <location>
        <begin position="138"/>
        <end position="159"/>
    </location>
</feature>
<dbReference type="GO" id="GO:0015267">
    <property type="term" value="F:channel activity"/>
    <property type="evidence" value="ECO:0007669"/>
    <property type="project" value="InterPro"/>
</dbReference>
<gene>
    <name evidence="10" type="primary">LOC107270014</name>
</gene>
<evidence type="ECO:0000256" key="8">
    <source>
        <dbReference type="SAM" id="Phobius"/>
    </source>
</evidence>
<dbReference type="InterPro" id="IPR034294">
    <property type="entry name" value="Aquaporin_transptr"/>
</dbReference>
<evidence type="ECO:0000256" key="2">
    <source>
        <dbReference type="ARBA" id="ARBA00006175"/>
    </source>
</evidence>
<comment type="similarity">
    <text evidence="2 7">Belongs to the MIP/aquaporin (TC 1.A.8) family.</text>
</comment>
<feature type="transmembrane region" description="Helical" evidence="8">
    <location>
        <begin position="58"/>
        <end position="78"/>
    </location>
</feature>
<keyword evidence="5 8" id="KW-1133">Transmembrane helix</keyword>
<evidence type="ECO:0000256" key="3">
    <source>
        <dbReference type="ARBA" id="ARBA00022448"/>
    </source>
</evidence>
<dbReference type="PRINTS" id="PR00783">
    <property type="entry name" value="MINTRINSICP"/>
</dbReference>
<feature type="transmembrane region" description="Helical" evidence="8">
    <location>
        <begin position="98"/>
        <end position="117"/>
    </location>
</feature>